<dbReference type="HOGENOM" id="CLU_2632859_0_0_9"/>
<keyword evidence="2" id="KW-1185">Reference proteome</keyword>
<accession>A0A096B180</accession>
<gene>
    <name evidence="1" type="ORF">HMPREF9460_03957</name>
</gene>
<protein>
    <submittedName>
        <fullName evidence="1">Uncharacterized protein</fullName>
    </submittedName>
</protein>
<dbReference type="eggNOG" id="ENOG5033FI4">
    <property type="taxonomic scope" value="Bacteria"/>
</dbReference>
<dbReference type="AlphaFoldDB" id="A0A096B180"/>
<proteinExistence type="predicted"/>
<dbReference type="PATRIC" id="fig|742738.3.peg.4074"/>
<comment type="caution">
    <text evidence="1">The sequence shown here is derived from an EMBL/GenBank/DDBJ whole genome shotgun (WGS) entry which is preliminary data.</text>
</comment>
<dbReference type="RefSeq" id="WP_009260760.1">
    <property type="nucleotide sequence ID" value="NZ_KN174168.1"/>
</dbReference>
<dbReference type="Proteomes" id="UP000029585">
    <property type="component" value="Unassembled WGS sequence"/>
</dbReference>
<name>A0A096B180_FLAPL</name>
<organism evidence="1 2">
    <name type="scientific">Flavonifractor plautii 1_3_50AFAA</name>
    <dbReference type="NCBI Taxonomy" id="742738"/>
    <lineage>
        <taxon>Bacteria</taxon>
        <taxon>Bacillati</taxon>
        <taxon>Bacillota</taxon>
        <taxon>Clostridia</taxon>
        <taxon>Eubacteriales</taxon>
        <taxon>Oscillospiraceae</taxon>
        <taxon>Flavonifractor</taxon>
    </lineage>
</organism>
<evidence type="ECO:0000313" key="1">
    <source>
        <dbReference type="EMBL" id="KGF52780.1"/>
    </source>
</evidence>
<evidence type="ECO:0000313" key="2">
    <source>
        <dbReference type="Proteomes" id="UP000029585"/>
    </source>
</evidence>
<sequence>MRPVYTDLYALFRRDPGAEEYFNQLPAYVQDQLSARCRAVDSLERLHAYADQFQAKGSPELVEEIGGKAFLPPPFRP</sequence>
<dbReference type="EMBL" id="ADLO01000121">
    <property type="protein sequence ID" value="KGF52780.1"/>
    <property type="molecule type" value="Genomic_DNA"/>
</dbReference>
<reference evidence="1 2" key="1">
    <citation type="submission" date="2011-08" db="EMBL/GenBank/DDBJ databases">
        <title>The Genome Sequence of Clostridium orbiscindens 1_3_50AFAA.</title>
        <authorList>
            <consortium name="The Broad Institute Genome Sequencing Platform"/>
            <person name="Earl A."/>
            <person name="Ward D."/>
            <person name="Feldgarden M."/>
            <person name="Gevers D."/>
            <person name="Daigneault M."/>
            <person name="Strauss J."/>
            <person name="Allen-Vercoe E."/>
            <person name="Young S.K."/>
            <person name="Zeng Q."/>
            <person name="Gargeya S."/>
            <person name="Fitzgerald M."/>
            <person name="Haas B."/>
            <person name="Abouelleil A."/>
            <person name="Alvarado L."/>
            <person name="Arachchi H.M."/>
            <person name="Berlin A."/>
            <person name="Brown A."/>
            <person name="Chapman S.B."/>
            <person name="Chen Z."/>
            <person name="Dunbar C."/>
            <person name="Freedman E."/>
            <person name="Gearin G."/>
            <person name="Gellesch M."/>
            <person name="Goldberg J."/>
            <person name="Griggs A."/>
            <person name="Gujja S."/>
            <person name="Heiman D."/>
            <person name="Howarth C."/>
            <person name="Larson L."/>
            <person name="Lui A."/>
            <person name="MacDonald P.J.P."/>
            <person name="Montmayeur A."/>
            <person name="Murphy C."/>
            <person name="Neiman D."/>
            <person name="Pearson M."/>
            <person name="Priest M."/>
            <person name="Roberts A."/>
            <person name="Saif S."/>
            <person name="Shea T."/>
            <person name="Shenoy N."/>
            <person name="Sisk P."/>
            <person name="Stolte C."/>
            <person name="Sykes S."/>
            <person name="Wortman J."/>
            <person name="Nusbaum C."/>
            <person name="Birren B."/>
        </authorList>
    </citation>
    <scope>NUCLEOTIDE SEQUENCE [LARGE SCALE GENOMIC DNA]</scope>
    <source>
        <strain evidence="1 2">1_3_50AFAA</strain>
    </source>
</reference>